<protein>
    <submittedName>
        <fullName evidence="1">Transmembrane protein, putative</fullName>
    </submittedName>
</protein>
<dbReference type="EnsemblPlants" id="KEH16230">
    <property type="protein sequence ID" value="KEH16230"/>
    <property type="gene ID" value="MTR_0271s0060"/>
</dbReference>
<keyword evidence="3" id="KW-1185">Reference proteome</keyword>
<reference evidence="1 3" key="2">
    <citation type="journal article" date="2014" name="BMC Genomics">
        <title>An improved genome release (version Mt4.0) for the model legume Medicago truncatula.</title>
        <authorList>
            <person name="Tang H."/>
            <person name="Krishnakumar V."/>
            <person name="Bidwell S."/>
            <person name="Rosen B."/>
            <person name="Chan A."/>
            <person name="Zhou S."/>
            <person name="Gentzbittel L."/>
            <person name="Childs K.L."/>
            <person name="Yandell M."/>
            <person name="Gundlach H."/>
            <person name="Mayer K.F."/>
            <person name="Schwartz D.C."/>
            <person name="Town C.D."/>
        </authorList>
    </citation>
    <scope>GENOME REANNOTATION</scope>
    <source>
        <strain evidence="1">A17</strain>
        <strain evidence="2 3">cv. Jemalong A17</strain>
    </source>
</reference>
<evidence type="ECO:0000313" key="3">
    <source>
        <dbReference type="Proteomes" id="UP000002051"/>
    </source>
</evidence>
<keyword evidence="1" id="KW-0812">Transmembrane</keyword>
<dbReference type="PaxDb" id="3880-AES66990"/>
<accession>A0A072TRP2</accession>
<dbReference type="HOGENOM" id="CLU_2982143_0_0_1"/>
<evidence type="ECO:0000313" key="2">
    <source>
        <dbReference type="EnsemblPlants" id="KEH16230"/>
    </source>
</evidence>
<dbReference type="Proteomes" id="UP000002051">
    <property type="component" value="Unassembled WGS sequence"/>
</dbReference>
<dbReference type="AlphaFoldDB" id="A0A072TRP2"/>
<proteinExistence type="predicted"/>
<keyword evidence="1" id="KW-0472">Membrane</keyword>
<dbReference type="EMBL" id="KL402996">
    <property type="protein sequence ID" value="KEH16230.1"/>
    <property type="molecule type" value="Genomic_DNA"/>
</dbReference>
<evidence type="ECO:0000313" key="1">
    <source>
        <dbReference type="EMBL" id="KEH16230.1"/>
    </source>
</evidence>
<sequence length="58" mass="6655">MIHLLPVIVTGTAASSSLAAALLRRHQFLSKVRSEILFNNKKNEDKKKYRLSDFQIQQ</sequence>
<reference evidence="2" key="3">
    <citation type="submission" date="2015-06" db="UniProtKB">
        <authorList>
            <consortium name="EnsemblPlants"/>
        </authorList>
    </citation>
    <scope>IDENTIFICATION</scope>
    <source>
        <strain evidence="2">cv. Jemalong A17</strain>
    </source>
</reference>
<gene>
    <name evidence="1" type="ORF">MTR_0271s0060</name>
</gene>
<name>A0A072TRP2_MEDTR</name>
<reference evidence="1 3" key="1">
    <citation type="journal article" date="2011" name="Nature">
        <title>The Medicago genome provides insight into the evolution of rhizobial symbioses.</title>
        <authorList>
            <person name="Young N.D."/>
            <person name="Debelle F."/>
            <person name="Oldroyd G.E."/>
            <person name="Geurts R."/>
            <person name="Cannon S.B."/>
            <person name="Udvardi M.K."/>
            <person name="Benedito V.A."/>
            <person name="Mayer K.F."/>
            <person name="Gouzy J."/>
            <person name="Schoof H."/>
            <person name="Van de Peer Y."/>
            <person name="Proost S."/>
            <person name="Cook D.R."/>
            <person name="Meyers B.C."/>
            <person name="Spannagl M."/>
            <person name="Cheung F."/>
            <person name="De Mita S."/>
            <person name="Krishnakumar V."/>
            <person name="Gundlach H."/>
            <person name="Zhou S."/>
            <person name="Mudge J."/>
            <person name="Bharti A.K."/>
            <person name="Murray J.D."/>
            <person name="Naoumkina M.A."/>
            <person name="Rosen B."/>
            <person name="Silverstein K.A."/>
            <person name="Tang H."/>
            <person name="Rombauts S."/>
            <person name="Zhao P.X."/>
            <person name="Zhou P."/>
            <person name="Barbe V."/>
            <person name="Bardou P."/>
            <person name="Bechner M."/>
            <person name="Bellec A."/>
            <person name="Berger A."/>
            <person name="Berges H."/>
            <person name="Bidwell S."/>
            <person name="Bisseling T."/>
            <person name="Choisne N."/>
            <person name="Couloux A."/>
            <person name="Denny R."/>
            <person name="Deshpande S."/>
            <person name="Dai X."/>
            <person name="Doyle J.J."/>
            <person name="Dudez A.M."/>
            <person name="Farmer A.D."/>
            <person name="Fouteau S."/>
            <person name="Franken C."/>
            <person name="Gibelin C."/>
            <person name="Gish J."/>
            <person name="Goldstein S."/>
            <person name="Gonzalez A.J."/>
            <person name="Green P.J."/>
            <person name="Hallab A."/>
            <person name="Hartog M."/>
            <person name="Hua A."/>
            <person name="Humphray S.J."/>
            <person name="Jeong D.H."/>
            <person name="Jing Y."/>
            <person name="Jocker A."/>
            <person name="Kenton S.M."/>
            <person name="Kim D.J."/>
            <person name="Klee K."/>
            <person name="Lai H."/>
            <person name="Lang C."/>
            <person name="Lin S."/>
            <person name="Macmil S.L."/>
            <person name="Magdelenat G."/>
            <person name="Matthews L."/>
            <person name="McCorrison J."/>
            <person name="Monaghan E.L."/>
            <person name="Mun J.H."/>
            <person name="Najar F.Z."/>
            <person name="Nicholson C."/>
            <person name="Noirot C."/>
            <person name="O'Bleness M."/>
            <person name="Paule C.R."/>
            <person name="Poulain J."/>
            <person name="Prion F."/>
            <person name="Qin B."/>
            <person name="Qu C."/>
            <person name="Retzel E.F."/>
            <person name="Riddle C."/>
            <person name="Sallet E."/>
            <person name="Samain S."/>
            <person name="Samson N."/>
            <person name="Sanders I."/>
            <person name="Saurat O."/>
            <person name="Scarpelli C."/>
            <person name="Schiex T."/>
            <person name="Segurens B."/>
            <person name="Severin A.J."/>
            <person name="Sherrier D.J."/>
            <person name="Shi R."/>
            <person name="Sims S."/>
            <person name="Singer S.R."/>
            <person name="Sinharoy S."/>
            <person name="Sterck L."/>
            <person name="Viollet A."/>
            <person name="Wang B.B."/>
            <person name="Wang K."/>
            <person name="Wang M."/>
            <person name="Wang X."/>
            <person name="Warfsmann J."/>
            <person name="Weissenbach J."/>
            <person name="White D.D."/>
            <person name="White J.D."/>
            <person name="Wiley G.B."/>
            <person name="Wincker P."/>
            <person name="Xing Y."/>
            <person name="Yang L."/>
            <person name="Yao Z."/>
            <person name="Ying F."/>
            <person name="Zhai J."/>
            <person name="Zhou L."/>
            <person name="Zuber A."/>
            <person name="Denarie J."/>
            <person name="Dixon R.A."/>
            <person name="May G.D."/>
            <person name="Schwartz D.C."/>
            <person name="Rogers J."/>
            <person name="Quetier F."/>
            <person name="Town C.D."/>
            <person name="Roe B.A."/>
        </authorList>
    </citation>
    <scope>NUCLEOTIDE SEQUENCE [LARGE SCALE GENOMIC DNA]</scope>
    <source>
        <strain evidence="1">A17</strain>
        <strain evidence="2 3">cv. Jemalong A17</strain>
    </source>
</reference>
<organism evidence="1 3">
    <name type="scientific">Medicago truncatula</name>
    <name type="common">Barrel medic</name>
    <name type="synonym">Medicago tribuloides</name>
    <dbReference type="NCBI Taxonomy" id="3880"/>
    <lineage>
        <taxon>Eukaryota</taxon>
        <taxon>Viridiplantae</taxon>
        <taxon>Streptophyta</taxon>
        <taxon>Embryophyta</taxon>
        <taxon>Tracheophyta</taxon>
        <taxon>Spermatophyta</taxon>
        <taxon>Magnoliopsida</taxon>
        <taxon>eudicotyledons</taxon>
        <taxon>Gunneridae</taxon>
        <taxon>Pentapetalae</taxon>
        <taxon>rosids</taxon>
        <taxon>fabids</taxon>
        <taxon>Fabales</taxon>
        <taxon>Fabaceae</taxon>
        <taxon>Papilionoideae</taxon>
        <taxon>50 kb inversion clade</taxon>
        <taxon>NPAAA clade</taxon>
        <taxon>Hologalegina</taxon>
        <taxon>IRL clade</taxon>
        <taxon>Trifolieae</taxon>
        <taxon>Medicago</taxon>
    </lineage>
</organism>